<reference evidence="1" key="1">
    <citation type="submission" date="2023-12" db="EMBL/GenBank/DDBJ databases">
        <title>Genome sequence of Bacillus thuringiensis strain SS10.</title>
        <authorList>
            <person name="Rouis S."/>
        </authorList>
    </citation>
    <scope>NUCLEOTIDE SEQUENCE</scope>
    <source>
        <strain evidence="1">SS10</strain>
    </source>
</reference>
<proteinExistence type="predicted"/>
<dbReference type="EMBL" id="JAXOTW010000026">
    <property type="protein sequence ID" value="MDZ5480089.1"/>
    <property type="molecule type" value="Genomic_DNA"/>
</dbReference>
<dbReference type="Proteomes" id="UP001292252">
    <property type="component" value="Unassembled WGS sequence"/>
</dbReference>
<organism evidence="1 2">
    <name type="scientific">Bacillus thuringiensis</name>
    <dbReference type="NCBI Taxonomy" id="1428"/>
    <lineage>
        <taxon>Bacteria</taxon>
        <taxon>Bacillati</taxon>
        <taxon>Bacillota</taxon>
        <taxon>Bacilli</taxon>
        <taxon>Bacillales</taxon>
        <taxon>Bacillaceae</taxon>
        <taxon>Bacillus</taxon>
        <taxon>Bacillus cereus group</taxon>
    </lineage>
</organism>
<gene>
    <name evidence="1" type="ORF">U2F49_28480</name>
</gene>
<dbReference type="RefSeq" id="WP_322471394.1">
    <property type="nucleotide sequence ID" value="NZ_JAXOTW010000026.1"/>
</dbReference>
<evidence type="ECO:0000313" key="2">
    <source>
        <dbReference type="Proteomes" id="UP001292252"/>
    </source>
</evidence>
<sequence>MREQQKHAQSLIPVPIQQIALLKGVWKETMGRKLEVSEDMK</sequence>
<protein>
    <submittedName>
        <fullName evidence="1">Uncharacterized protein</fullName>
    </submittedName>
</protein>
<dbReference type="AlphaFoldDB" id="A0AAW9JNE9"/>
<accession>A0AAW9JNE9</accession>
<comment type="caution">
    <text evidence="1">The sequence shown here is derived from an EMBL/GenBank/DDBJ whole genome shotgun (WGS) entry which is preliminary data.</text>
</comment>
<name>A0AAW9JNE9_BACTU</name>
<evidence type="ECO:0000313" key="1">
    <source>
        <dbReference type="EMBL" id="MDZ5480089.1"/>
    </source>
</evidence>